<feature type="signal peptide" evidence="3">
    <location>
        <begin position="1"/>
        <end position="21"/>
    </location>
</feature>
<evidence type="ECO:0000256" key="1">
    <source>
        <dbReference type="SAM" id="Coils"/>
    </source>
</evidence>
<keyword evidence="1" id="KW-0175">Coiled coil</keyword>
<evidence type="ECO:0000256" key="2">
    <source>
        <dbReference type="SAM" id="Phobius"/>
    </source>
</evidence>
<keyword evidence="2" id="KW-0472">Membrane</keyword>
<evidence type="ECO:0008006" key="6">
    <source>
        <dbReference type="Google" id="ProtNLM"/>
    </source>
</evidence>
<feature type="coiled-coil region" evidence="1">
    <location>
        <begin position="777"/>
        <end position="804"/>
    </location>
</feature>
<keyword evidence="2" id="KW-0812">Transmembrane</keyword>
<dbReference type="InterPro" id="IPR015943">
    <property type="entry name" value="WD40/YVTN_repeat-like_dom_sf"/>
</dbReference>
<organism evidence="4 5">
    <name type="scientific">Bacteroides fragilis 3_1_12</name>
    <dbReference type="NCBI Taxonomy" id="457424"/>
    <lineage>
        <taxon>Bacteria</taxon>
        <taxon>Pseudomonadati</taxon>
        <taxon>Bacteroidota</taxon>
        <taxon>Bacteroidia</taxon>
        <taxon>Bacteroidales</taxon>
        <taxon>Bacteroidaceae</taxon>
        <taxon>Bacteroides</taxon>
    </lineage>
</organism>
<evidence type="ECO:0000313" key="4">
    <source>
        <dbReference type="EMBL" id="EFR55473.1"/>
    </source>
</evidence>
<feature type="chain" id="PRO_5045154277" description="Two component regulator three Y domain-containing protein" evidence="3">
    <location>
        <begin position="22"/>
        <end position="946"/>
    </location>
</feature>
<keyword evidence="3" id="KW-0732">Signal</keyword>
<protein>
    <recommendedName>
        <fullName evidence="6">Two component regulator three Y domain-containing protein</fullName>
    </recommendedName>
</protein>
<keyword evidence="2" id="KW-1133">Transmembrane helix</keyword>
<dbReference type="Proteomes" id="UP000005101">
    <property type="component" value="Unassembled WGS sequence"/>
</dbReference>
<dbReference type="Gene3D" id="2.60.40.10">
    <property type="entry name" value="Immunoglobulins"/>
    <property type="match status" value="1"/>
</dbReference>
<accession>A0ABN0BRJ1</accession>
<dbReference type="Gene3D" id="1.10.10.10">
    <property type="entry name" value="Winged helix-like DNA-binding domain superfamily/Winged helix DNA-binding domain"/>
    <property type="match status" value="1"/>
</dbReference>
<reference evidence="4 5" key="1">
    <citation type="submission" date="2008-12" db="EMBL/GenBank/DDBJ databases">
        <title>Annotation of Bacteroides fragilis strain 3_1_12.</title>
        <authorList>
            <consortium name="The Broad Institute Genome Sequencing Platform"/>
            <person name="Ward D."/>
            <person name="Young S.K."/>
            <person name="Kodira C.D."/>
            <person name="Zeng Q."/>
            <person name="Koehrsen M."/>
            <person name="Alvarado L."/>
            <person name="Berlin A."/>
            <person name="Borenstein D."/>
            <person name="Chen Z."/>
            <person name="Engels R."/>
            <person name="Freedman E."/>
            <person name="Gellesch M."/>
            <person name="Goldberg J."/>
            <person name="Griggs A."/>
            <person name="Gujja S."/>
            <person name="Heiman D."/>
            <person name="Hepburn T."/>
            <person name="Howarth C."/>
            <person name="Jen D."/>
            <person name="Larson L."/>
            <person name="Lewis B."/>
            <person name="Mehta T."/>
            <person name="Park D."/>
            <person name="Pearson M."/>
            <person name="Roberts A."/>
            <person name="Saif S."/>
            <person name="Shea T."/>
            <person name="Shenoy N."/>
            <person name="Sisk P."/>
            <person name="Stolte C."/>
            <person name="Sykes S."/>
            <person name="Walk T."/>
            <person name="White J."/>
            <person name="Yandava C."/>
            <person name="Allen-Vercoe E."/>
            <person name="Strauss J."/>
            <person name="Ambrose C."/>
            <person name="Lander E."/>
            <person name="Nusbaum C."/>
            <person name="Galagan J."/>
            <person name="Birren B."/>
        </authorList>
    </citation>
    <scope>NUCLEOTIDE SEQUENCE [LARGE SCALE GENOMIC DNA]</scope>
    <source>
        <strain evidence="4 5">3_1_12</strain>
    </source>
</reference>
<dbReference type="EMBL" id="EQ973217">
    <property type="protein sequence ID" value="EFR55473.1"/>
    <property type="molecule type" value="Genomic_DNA"/>
</dbReference>
<keyword evidence="5" id="KW-1185">Reference proteome</keyword>
<name>A0ABN0BRJ1_BACFG</name>
<gene>
    <name evidence="4" type="ORF">BFAG_04171</name>
</gene>
<dbReference type="SUPFAM" id="SSF46894">
    <property type="entry name" value="C-terminal effector domain of the bipartite response regulators"/>
    <property type="match status" value="1"/>
</dbReference>
<dbReference type="InterPro" id="IPR013783">
    <property type="entry name" value="Ig-like_fold"/>
</dbReference>
<dbReference type="Gene3D" id="2.130.10.10">
    <property type="entry name" value="YVTN repeat-like/Quinoprotein amine dehydrogenase"/>
    <property type="match status" value="2"/>
</dbReference>
<dbReference type="SUPFAM" id="SSF63829">
    <property type="entry name" value="Calcium-dependent phosphotriesterase"/>
    <property type="match status" value="1"/>
</dbReference>
<dbReference type="InterPro" id="IPR016032">
    <property type="entry name" value="Sig_transdc_resp-reg_C-effctor"/>
</dbReference>
<evidence type="ECO:0000313" key="5">
    <source>
        <dbReference type="Proteomes" id="UP000005101"/>
    </source>
</evidence>
<feature type="transmembrane region" description="Helical" evidence="2">
    <location>
        <begin position="736"/>
        <end position="759"/>
    </location>
</feature>
<sequence length="946" mass="107903">MMKNLLLFLVFVCTLSLPCRGTPVPFSPIVRNYSVLDYNAGNENWAVAQDGRGVMYFGNNSGLLRYDGSRWKLFPLPASGIVRAVYVASDGRIYVGSFEEFGYFEENDLNLLEYHSLKDQVKGFDFHNDEIWTIVEQGGNIVFQSFGSYFIYDGTTTKGVRCHELPLNLFRVGDTVYSQLINAGVCAFTGDRFTPLISRQELGNSDVLAGLPYPGGMLLLTRNSGGYLYNSSGIRPWHTDCDEELKRHTVNRAVMTKDSCYVIGTISNGLYAFSKEGRLLWKENADNQLENNTVLGLYCDIDNNIWTALDNGIAYVRNNSLIYHFEPVRRKVGMVYDVLVREKDAYIASNQGLYRLEDNRLELVPGLEEQAWTIGEWGDQVLCGHNKGTFQIKGMQARLLSDVRGAMCMRQAQIGGEELLIQGTYTYLNIYKKNAAGEWYFSNSVRNFSHMAKNIEVDPHGNIWVQHMRKGLYRVRLDEALKQVTDLKQYDSLSGNPGGHCYLFKVNGRVAFSDGRNFYTYDDMADSIIPYKAMNEQLAALRDIHTVTAMKGDLYWFLSDREACLVRCTVNDFKVERRIPFSMFGNLPIEGLARMVYDKRNDCSYLCLNNSFARIAADSTGLYKSREQPSLWISGFSAFNEQTGERLQLPVSGDDEIAPAFNNVGISLAYPVYNDFAFHVRYRLEGLSGKWIEGLPDLQKDFTRLPFGSYRFRAEVYDDGGVVAAVELPFRILRPWYLSYVAIAVYALSGLAFLLGLLYGVYVYTKKKKDAVIDRQRAHHKAEIEQQEKKIMALEKEQLEADLRFKSKELSGVVMTNIAHQEFLSSLKEELQQQKLSGQYTRKNLDKLLSMINQNIVSDEESWNMFQSNFDRIHENFFRNLKEKFPDLTSGDLRLCALLRLNLPTKEIAKLMNISVRGVDAARYRLRKKLGLPPESSLTDFMISFK</sequence>
<dbReference type="InterPro" id="IPR036388">
    <property type="entry name" value="WH-like_DNA-bd_sf"/>
</dbReference>
<proteinExistence type="predicted"/>
<evidence type="ECO:0000256" key="3">
    <source>
        <dbReference type="SAM" id="SignalP"/>
    </source>
</evidence>